<sequence>MSSSVPASRRLPMRPSPQKPYVGQPSATPSLDAIQMLKRKQCGTAQRTRLFVIKASDDEDTESPLITPAPEDNYTEEASARKTMPATDDLENAVEAAVRRVLHEEGFIHPNSPRNQIKASPAKRPRKTQSFDPVRDEEKASESKSRRNVLNEAIRKLFKDAFGISQDRDFENHIPAHPDDVNAYLSSTGDGPDVENLRFDLRHGADTVWNKKVLHYMLVELRERQVEDGWTIDRSDRTLEGRTFSGKAKASGKSEGAI</sequence>
<name>A0ACB7ZRM4_9AGAM</name>
<keyword evidence="2" id="KW-1185">Reference proteome</keyword>
<proteinExistence type="predicted"/>
<protein>
    <submittedName>
        <fullName evidence="1">Uncharacterized protein</fullName>
    </submittedName>
</protein>
<evidence type="ECO:0000313" key="2">
    <source>
        <dbReference type="Proteomes" id="UP000790377"/>
    </source>
</evidence>
<organism evidence="1 2">
    <name type="scientific">Hygrophoropsis aurantiaca</name>
    <dbReference type="NCBI Taxonomy" id="72124"/>
    <lineage>
        <taxon>Eukaryota</taxon>
        <taxon>Fungi</taxon>
        <taxon>Dikarya</taxon>
        <taxon>Basidiomycota</taxon>
        <taxon>Agaricomycotina</taxon>
        <taxon>Agaricomycetes</taxon>
        <taxon>Agaricomycetidae</taxon>
        <taxon>Boletales</taxon>
        <taxon>Coniophorineae</taxon>
        <taxon>Hygrophoropsidaceae</taxon>
        <taxon>Hygrophoropsis</taxon>
    </lineage>
</organism>
<evidence type="ECO:0000313" key="1">
    <source>
        <dbReference type="EMBL" id="KAH7903408.1"/>
    </source>
</evidence>
<dbReference type="Proteomes" id="UP000790377">
    <property type="component" value="Unassembled WGS sequence"/>
</dbReference>
<dbReference type="EMBL" id="MU268994">
    <property type="protein sequence ID" value="KAH7903408.1"/>
    <property type="molecule type" value="Genomic_DNA"/>
</dbReference>
<reference evidence="1" key="1">
    <citation type="journal article" date="2021" name="New Phytol.">
        <title>Evolutionary innovations through gain and loss of genes in the ectomycorrhizal Boletales.</title>
        <authorList>
            <person name="Wu G."/>
            <person name="Miyauchi S."/>
            <person name="Morin E."/>
            <person name="Kuo A."/>
            <person name="Drula E."/>
            <person name="Varga T."/>
            <person name="Kohler A."/>
            <person name="Feng B."/>
            <person name="Cao Y."/>
            <person name="Lipzen A."/>
            <person name="Daum C."/>
            <person name="Hundley H."/>
            <person name="Pangilinan J."/>
            <person name="Johnson J."/>
            <person name="Barry K."/>
            <person name="LaButti K."/>
            <person name="Ng V."/>
            <person name="Ahrendt S."/>
            <person name="Min B."/>
            <person name="Choi I.G."/>
            <person name="Park H."/>
            <person name="Plett J.M."/>
            <person name="Magnuson J."/>
            <person name="Spatafora J.W."/>
            <person name="Nagy L.G."/>
            <person name="Henrissat B."/>
            <person name="Grigoriev I.V."/>
            <person name="Yang Z.L."/>
            <person name="Xu J."/>
            <person name="Martin F.M."/>
        </authorList>
    </citation>
    <scope>NUCLEOTIDE SEQUENCE</scope>
    <source>
        <strain evidence="1">ATCC 28755</strain>
    </source>
</reference>
<comment type="caution">
    <text evidence="1">The sequence shown here is derived from an EMBL/GenBank/DDBJ whole genome shotgun (WGS) entry which is preliminary data.</text>
</comment>
<gene>
    <name evidence="1" type="ORF">BJ138DRAFT_1120417</name>
</gene>
<accession>A0ACB7ZRM4</accession>